<accession>A0A3G5AH55</accession>
<dbReference type="EMBL" id="MK072463">
    <property type="protein sequence ID" value="AYV85631.1"/>
    <property type="molecule type" value="Genomic_DNA"/>
</dbReference>
<dbReference type="GO" id="GO:0003972">
    <property type="term" value="F:RNA ligase (ATP) activity"/>
    <property type="evidence" value="ECO:0007669"/>
    <property type="project" value="InterPro"/>
</dbReference>
<reference evidence="6" key="1">
    <citation type="submission" date="2018-10" db="EMBL/GenBank/DDBJ databases">
        <title>Hidden diversity of soil giant viruses.</title>
        <authorList>
            <person name="Schulz F."/>
            <person name="Alteio L."/>
            <person name="Goudeau D."/>
            <person name="Ryan E.M."/>
            <person name="Malmstrom R.R."/>
            <person name="Blanchard J."/>
            <person name="Woyke T."/>
        </authorList>
    </citation>
    <scope>NUCLEOTIDE SEQUENCE</scope>
    <source>
        <strain evidence="6">SAV1</strain>
    </source>
</reference>
<sequence length="307" mass="34945">MNQPTTSFVQVPVINKTDSIFKRKEDQPDQVVDQISDQVSELLAKEKPIVTVKVDGTCGIICKTEGSDFFVMRRQDIKVCDKDGTSSKKYKSVMSSTLKTVFAGQECMLSAIDRQNGKTTKSCPLYIFQLDKEGYPEIENGHIIGFTPVDRELADDKYLMTAFQDSGILTSVFDGNLDVVVKPVPISDLMGQRNIMTVEFMGSKIAQRYGFQPNDPHFICPHGQIVFPPDQVPPFQSYHELKAWFENENNNRWADVEGIVVHFPSNNIRFKVHRGHLGLNTRWGQKQKSLHSWDDKKKSGIVFRFQF</sequence>
<keyword evidence="4" id="KW-0547">Nucleotide-binding</keyword>
<gene>
    <name evidence="6" type="ORF">Satyrvirus27_8</name>
</gene>
<keyword evidence="5" id="KW-0067">ATP-binding</keyword>
<name>A0A3G5AH55_9VIRU</name>
<evidence type="ECO:0000256" key="1">
    <source>
        <dbReference type="ARBA" id="ARBA00001936"/>
    </source>
</evidence>
<dbReference type="GO" id="GO:0000302">
    <property type="term" value="P:response to reactive oxygen species"/>
    <property type="evidence" value="ECO:0007669"/>
    <property type="project" value="InterPro"/>
</dbReference>
<evidence type="ECO:0000256" key="5">
    <source>
        <dbReference type="ARBA" id="ARBA00022840"/>
    </source>
</evidence>
<dbReference type="PANTHER" id="PTHR31219:SF2">
    <property type="entry name" value="RNA LIGASE 1"/>
    <property type="match status" value="1"/>
</dbReference>
<evidence type="ECO:0000256" key="2">
    <source>
        <dbReference type="ARBA" id="ARBA00001946"/>
    </source>
</evidence>
<comment type="cofactor">
    <cofactor evidence="1">
        <name>Mn(2+)</name>
        <dbReference type="ChEBI" id="CHEBI:29035"/>
    </cofactor>
</comment>
<evidence type="ECO:0000256" key="3">
    <source>
        <dbReference type="ARBA" id="ARBA00022598"/>
    </source>
</evidence>
<keyword evidence="3" id="KW-0436">Ligase</keyword>
<dbReference type="PANTHER" id="PTHR31219">
    <property type="entry name" value="CHROMOSOME 28 C12ORF29 HOMOLOG"/>
    <property type="match status" value="1"/>
</dbReference>
<proteinExistence type="predicted"/>
<dbReference type="GO" id="GO:0005524">
    <property type="term" value="F:ATP binding"/>
    <property type="evidence" value="ECO:0007669"/>
    <property type="project" value="UniProtKB-KW"/>
</dbReference>
<dbReference type="InterPro" id="IPR041211">
    <property type="entry name" value="RLIG1"/>
</dbReference>
<evidence type="ECO:0000256" key="4">
    <source>
        <dbReference type="ARBA" id="ARBA00022741"/>
    </source>
</evidence>
<protein>
    <submittedName>
        <fullName evidence="6">Uncharacterized protein</fullName>
    </submittedName>
</protein>
<organism evidence="6">
    <name type="scientific">Satyrvirus sp</name>
    <dbReference type="NCBI Taxonomy" id="2487771"/>
    <lineage>
        <taxon>Viruses</taxon>
        <taxon>Varidnaviria</taxon>
        <taxon>Bamfordvirae</taxon>
        <taxon>Nucleocytoviricota</taxon>
        <taxon>Megaviricetes</taxon>
        <taxon>Imitervirales</taxon>
        <taxon>Mimiviridae</taxon>
        <taxon>Megamimivirinae</taxon>
    </lineage>
</organism>
<comment type="cofactor">
    <cofactor evidence="2">
        <name>Mg(2+)</name>
        <dbReference type="ChEBI" id="CHEBI:18420"/>
    </cofactor>
</comment>
<evidence type="ECO:0000313" key="6">
    <source>
        <dbReference type="EMBL" id="AYV85631.1"/>
    </source>
</evidence>
<dbReference type="Pfam" id="PF17720">
    <property type="entry name" value="RLIG1"/>
    <property type="match status" value="1"/>
</dbReference>